<dbReference type="PANTHER" id="PTHR42813:SF2">
    <property type="entry name" value="DEHYDROGENASE, ZINC-CONTAINING, PUTATIVE (AFU_ORTHOLOGUE AFUA_2G02810)-RELATED"/>
    <property type="match status" value="1"/>
</dbReference>
<evidence type="ECO:0000313" key="7">
    <source>
        <dbReference type="Proteomes" id="UP000076532"/>
    </source>
</evidence>
<dbReference type="OrthoDB" id="3941538at2759"/>
<organism evidence="6 7">
    <name type="scientific">Athelia psychrophila</name>
    <dbReference type="NCBI Taxonomy" id="1759441"/>
    <lineage>
        <taxon>Eukaryota</taxon>
        <taxon>Fungi</taxon>
        <taxon>Dikarya</taxon>
        <taxon>Basidiomycota</taxon>
        <taxon>Agaricomycotina</taxon>
        <taxon>Agaricomycetes</taxon>
        <taxon>Agaricomycetidae</taxon>
        <taxon>Atheliales</taxon>
        <taxon>Atheliaceae</taxon>
        <taxon>Athelia</taxon>
    </lineage>
</organism>
<dbReference type="SUPFAM" id="SSF50129">
    <property type="entry name" value="GroES-like"/>
    <property type="match status" value="1"/>
</dbReference>
<accession>A0A166PP37</accession>
<dbReference type="InterPro" id="IPR036291">
    <property type="entry name" value="NAD(P)-bd_dom_sf"/>
</dbReference>
<dbReference type="SUPFAM" id="SSF51735">
    <property type="entry name" value="NAD(P)-binding Rossmann-fold domains"/>
    <property type="match status" value="1"/>
</dbReference>
<feature type="domain" description="Alcohol dehydrogenase-like N-terminal" evidence="5">
    <location>
        <begin position="33"/>
        <end position="149"/>
    </location>
</feature>
<evidence type="ECO:0000259" key="5">
    <source>
        <dbReference type="Pfam" id="PF08240"/>
    </source>
</evidence>
<keyword evidence="7" id="KW-1185">Reference proteome</keyword>
<name>A0A166PP37_9AGAM</name>
<keyword evidence="2" id="KW-0479">Metal-binding</keyword>
<dbReference type="Proteomes" id="UP000076532">
    <property type="component" value="Unassembled WGS sequence"/>
</dbReference>
<proteinExistence type="predicted"/>
<dbReference type="Gene3D" id="3.40.50.720">
    <property type="entry name" value="NAD(P)-binding Rossmann-like Domain"/>
    <property type="match status" value="1"/>
</dbReference>
<evidence type="ECO:0000259" key="4">
    <source>
        <dbReference type="Pfam" id="PF00107"/>
    </source>
</evidence>
<dbReference type="InterPro" id="IPR013149">
    <property type="entry name" value="ADH-like_C"/>
</dbReference>
<evidence type="ECO:0000313" key="6">
    <source>
        <dbReference type="EMBL" id="KZP26293.1"/>
    </source>
</evidence>
<evidence type="ECO:0000256" key="2">
    <source>
        <dbReference type="ARBA" id="ARBA00022723"/>
    </source>
</evidence>
<comment type="cofactor">
    <cofactor evidence="1">
        <name>Zn(2+)</name>
        <dbReference type="ChEBI" id="CHEBI:29105"/>
    </cofactor>
</comment>
<keyword evidence="3" id="KW-0862">Zinc</keyword>
<dbReference type="InterPro" id="IPR011032">
    <property type="entry name" value="GroES-like_sf"/>
</dbReference>
<dbReference type="EMBL" id="KV417515">
    <property type="protein sequence ID" value="KZP26293.1"/>
    <property type="molecule type" value="Genomic_DNA"/>
</dbReference>
<protein>
    <submittedName>
        <fullName evidence="6">Uncharacterized protein</fullName>
    </submittedName>
</protein>
<feature type="domain" description="Alcohol dehydrogenase-like C-terminal" evidence="4">
    <location>
        <begin position="281"/>
        <end position="384"/>
    </location>
</feature>
<dbReference type="Gene3D" id="3.90.180.10">
    <property type="entry name" value="Medium-chain alcohol dehydrogenases, catalytic domain"/>
    <property type="match status" value="1"/>
</dbReference>
<dbReference type="Pfam" id="PF00107">
    <property type="entry name" value="ADH_zinc_N"/>
    <property type="match status" value="1"/>
</dbReference>
<reference evidence="6 7" key="1">
    <citation type="journal article" date="2016" name="Mol. Biol. Evol.">
        <title>Comparative Genomics of Early-Diverging Mushroom-Forming Fungi Provides Insights into the Origins of Lignocellulose Decay Capabilities.</title>
        <authorList>
            <person name="Nagy L.G."/>
            <person name="Riley R."/>
            <person name="Tritt A."/>
            <person name="Adam C."/>
            <person name="Daum C."/>
            <person name="Floudas D."/>
            <person name="Sun H."/>
            <person name="Yadav J.S."/>
            <person name="Pangilinan J."/>
            <person name="Larsson K.H."/>
            <person name="Matsuura K."/>
            <person name="Barry K."/>
            <person name="Labutti K."/>
            <person name="Kuo R."/>
            <person name="Ohm R.A."/>
            <person name="Bhattacharya S.S."/>
            <person name="Shirouzu T."/>
            <person name="Yoshinaga Y."/>
            <person name="Martin F.M."/>
            <person name="Grigoriev I.V."/>
            <person name="Hibbett D.S."/>
        </authorList>
    </citation>
    <scope>NUCLEOTIDE SEQUENCE [LARGE SCALE GENOMIC DNA]</scope>
    <source>
        <strain evidence="6 7">CBS 109695</strain>
    </source>
</reference>
<dbReference type="Pfam" id="PF08240">
    <property type="entry name" value="ADH_N"/>
    <property type="match status" value="1"/>
</dbReference>
<evidence type="ECO:0000256" key="1">
    <source>
        <dbReference type="ARBA" id="ARBA00001947"/>
    </source>
</evidence>
<gene>
    <name evidence="6" type="ORF">FIBSPDRAFT_351234</name>
</gene>
<sequence>MSDLHGTQQAVVWYPPSNDIRIDAVPVPKIEEADDAIVKITLAGLCGSDLHLYRGHGEFHEPLIMGHEFIGEVVALGDSFTSESAPKGGRPALYTSLKVGDKVVSPFTVSCGECHYCRVGFTCRCPSGRLFGTPTCPGGQAQYIRVPKAGGTLYSLSDATADFWVTLKAQGELPTIADSSLLLMCDILPTGVFAAFQSLNHPKVLPMVTGLPYPASSIGTDAVVASALTSEDTTLTIAVIGLGPVGLVSLISARRRIDSDRIQCACVSLLDMLATGKTSFNIVAIDLVEARRKKMEVVYAAIDASGKGSGDFVTASPDEAKDIVKKWTNGVGCNTVLEVVGHVSALTLAYELVRSFGAITSVGVHGAPNLPFTGRQMYAKNVSLDFGRCPVRAMFPMALEILVKRQDVFGGVGTEVSLVDKVVGFSEAAESYRLFEKNLVGKVLFDPWRA</sequence>
<dbReference type="GO" id="GO:0046872">
    <property type="term" value="F:metal ion binding"/>
    <property type="evidence" value="ECO:0007669"/>
    <property type="project" value="UniProtKB-KW"/>
</dbReference>
<dbReference type="InterPro" id="IPR013154">
    <property type="entry name" value="ADH-like_N"/>
</dbReference>
<dbReference type="PANTHER" id="PTHR42813">
    <property type="entry name" value="ZINC-TYPE ALCOHOL DEHYDROGENASE-LIKE"/>
    <property type="match status" value="1"/>
</dbReference>
<dbReference type="AlphaFoldDB" id="A0A166PP37"/>
<evidence type="ECO:0000256" key="3">
    <source>
        <dbReference type="ARBA" id="ARBA00022833"/>
    </source>
</evidence>
<dbReference type="STRING" id="436010.A0A166PP37"/>